<dbReference type="Proteomes" id="UP000996601">
    <property type="component" value="Unassembled WGS sequence"/>
</dbReference>
<evidence type="ECO:0000313" key="1">
    <source>
        <dbReference type="EMBL" id="MCQ4628546.1"/>
    </source>
</evidence>
<dbReference type="RefSeq" id="WP_256114588.1">
    <property type="nucleotide sequence ID" value="NZ_WHSB02000001.1"/>
</dbReference>
<dbReference type="PANTHER" id="PTHR10000">
    <property type="entry name" value="PHOSPHOSERINE PHOSPHATASE"/>
    <property type="match status" value="1"/>
</dbReference>
<dbReference type="InterPro" id="IPR036412">
    <property type="entry name" value="HAD-like_sf"/>
</dbReference>
<dbReference type="Gene3D" id="3.40.50.1000">
    <property type="entry name" value="HAD superfamily/HAD-like"/>
    <property type="match status" value="1"/>
</dbReference>
<dbReference type="GO" id="GO:0016787">
    <property type="term" value="F:hydrolase activity"/>
    <property type="evidence" value="ECO:0007669"/>
    <property type="project" value="UniProtKB-KW"/>
</dbReference>
<keyword evidence="2" id="KW-1185">Reference proteome</keyword>
<keyword evidence="1" id="KW-0378">Hydrolase</keyword>
<dbReference type="SUPFAM" id="SSF56784">
    <property type="entry name" value="HAD-like"/>
    <property type="match status" value="1"/>
</dbReference>
<dbReference type="Gene3D" id="3.30.1240.10">
    <property type="match status" value="1"/>
</dbReference>
<protein>
    <submittedName>
        <fullName evidence="1">Cof-type HAD-IIB family hydrolase</fullName>
    </submittedName>
</protein>
<dbReference type="InterPro" id="IPR023214">
    <property type="entry name" value="HAD_sf"/>
</dbReference>
<reference evidence="1" key="1">
    <citation type="submission" date="2021-07" db="EMBL/GenBank/DDBJ databases">
        <title>Shinella sp. nov., a novel member of the genus Shinella from water.</title>
        <authorList>
            <person name="Deng Y."/>
        </authorList>
    </citation>
    <scope>NUCLEOTIDE SEQUENCE</scope>
    <source>
        <strain evidence="1">CPCC 100929</strain>
    </source>
</reference>
<organism evidence="1 2">
    <name type="scientific">Shinella lacus</name>
    <dbReference type="NCBI Taxonomy" id="2654216"/>
    <lineage>
        <taxon>Bacteria</taxon>
        <taxon>Pseudomonadati</taxon>
        <taxon>Pseudomonadota</taxon>
        <taxon>Alphaproteobacteria</taxon>
        <taxon>Hyphomicrobiales</taxon>
        <taxon>Rhizobiaceae</taxon>
        <taxon>Shinella</taxon>
    </lineage>
</organism>
<name>A0ABT1R066_9HYPH</name>
<dbReference type="PANTHER" id="PTHR10000:SF8">
    <property type="entry name" value="HAD SUPERFAMILY HYDROLASE-LIKE, TYPE 3"/>
    <property type="match status" value="1"/>
</dbReference>
<dbReference type="NCBIfam" id="TIGR00099">
    <property type="entry name" value="Cof-subfamily"/>
    <property type="match status" value="1"/>
</dbReference>
<comment type="caution">
    <text evidence="1">The sequence shown here is derived from an EMBL/GenBank/DDBJ whole genome shotgun (WGS) entry which is preliminary data.</text>
</comment>
<dbReference type="NCBIfam" id="TIGR01484">
    <property type="entry name" value="HAD-SF-IIB"/>
    <property type="match status" value="1"/>
</dbReference>
<dbReference type="EMBL" id="WHSB02000001">
    <property type="protein sequence ID" value="MCQ4628546.1"/>
    <property type="molecule type" value="Genomic_DNA"/>
</dbReference>
<proteinExistence type="predicted"/>
<dbReference type="InterPro" id="IPR006379">
    <property type="entry name" value="HAD-SF_hydro_IIB"/>
</dbReference>
<dbReference type="Pfam" id="PF08282">
    <property type="entry name" value="Hydrolase_3"/>
    <property type="match status" value="1"/>
</dbReference>
<sequence length="282" mass="29643">MAPITLLVSDVDRTLLTHDYVLRDDVASALARLRAAGAQVVLATARSPEAVRPYAERLGATGLAICFNGGWIGDLDTGEAHSSTPVPRDDALAVMAAAQEIGVVALWYGAGGVSTIGEHPLAVREAKITGESLRVVDAVADLPGEPGKIMCVRADPDDDTGFAAMRLRFSDRLAVAGSHPRLLEIGPQGVSKRAAVEWVARHVGADQASTAAAGDAENDLDMLHWAGTRLTVENGIDEVKRIADFVAPSCDAGGLAVAVDWLMRERMPIEPISTPQGGRRNG</sequence>
<accession>A0ABT1R066</accession>
<dbReference type="InterPro" id="IPR000150">
    <property type="entry name" value="Cof"/>
</dbReference>
<gene>
    <name evidence="1" type="ORF">GB927_000785</name>
</gene>
<evidence type="ECO:0000313" key="2">
    <source>
        <dbReference type="Proteomes" id="UP000996601"/>
    </source>
</evidence>